<evidence type="ECO:0000313" key="14">
    <source>
        <dbReference type="EMBL" id="AXI02552.1"/>
    </source>
</evidence>
<proteinExistence type="inferred from homology"/>
<dbReference type="InterPro" id="IPR000297">
    <property type="entry name" value="PPIase_PpiC"/>
</dbReference>
<dbReference type="GO" id="GO:0005886">
    <property type="term" value="C:plasma membrane"/>
    <property type="evidence" value="ECO:0007669"/>
    <property type="project" value="UniProtKB-SubCell"/>
</dbReference>
<evidence type="ECO:0000256" key="2">
    <source>
        <dbReference type="ARBA" id="ARBA00022475"/>
    </source>
</evidence>
<dbReference type="KEGG" id="mbah:HYN46_06755"/>
<gene>
    <name evidence="14" type="ORF">HYN46_06755</name>
</gene>
<accession>A0A345P5J3</accession>
<evidence type="ECO:0000256" key="5">
    <source>
        <dbReference type="ARBA" id="ARBA00022989"/>
    </source>
</evidence>
<dbReference type="GO" id="GO:0003755">
    <property type="term" value="F:peptidyl-prolyl cis-trans isomerase activity"/>
    <property type="evidence" value="ECO:0007669"/>
    <property type="project" value="UniProtKB-KW"/>
</dbReference>
<dbReference type="InterPro" id="IPR052029">
    <property type="entry name" value="PpiD_chaperone"/>
</dbReference>
<dbReference type="AlphaFoldDB" id="A0A345P5J3"/>
<comment type="similarity">
    <text evidence="8">Belongs to the PpiD chaperone family.</text>
</comment>
<keyword evidence="7" id="KW-0143">Chaperone</keyword>
<evidence type="ECO:0000259" key="13">
    <source>
        <dbReference type="PROSITE" id="PS50198"/>
    </source>
</evidence>
<evidence type="ECO:0000256" key="10">
    <source>
        <dbReference type="ARBA" id="ARBA00042775"/>
    </source>
</evidence>
<keyword evidence="3" id="KW-0997">Cell inner membrane</keyword>
<reference evidence="14 15" key="1">
    <citation type="submission" date="2018-07" db="EMBL/GenBank/DDBJ databases">
        <title>Genome sequencing of Moraxellaceae gen. HYN0046.</title>
        <authorList>
            <person name="Kim M."/>
            <person name="Yi H."/>
        </authorList>
    </citation>
    <scope>NUCLEOTIDE SEQUENCE [LARGE SCALE GENOMIC DNA]</scope>
    <source>
        <strain evidence="14 15">HYN0046</strain>
    </source>
</reference>
<dbReference type="PANTHER" id="PTHR47529:SF1">
    <property type="entry name" value="PERIPLASMIC CHAPERONE PPID"/>
    <property type="match status" value="1"/>
</dbReference>
<dbReference type="PANTHER" id="PTHR47529">
    <property type="entry name" value="PEPTIDYL-PROLYL CIS-TRANS ISOMERASE D"/>
    <property type="match status" value="1"/>
</dbReference>
<dbReference type="Gene3D" id="1.10.4030.10">
    <property type="entry name" value="Porin chaperone SurA, peptide-binding domain"/>
    <property type="match status" value="1"/>
</dbReference>
<protein>
    <recommendedName>
        <fullName evidence="9">Periplasmic chaperone PpiD</fullName>
    </recommendedName>
    <alternativeName>
        <fullName evidence="10">Periplasmic folding chaperone</fullName>
    </alternativeName>
</protein>
<keyword evidence="11" id="KW-0697">Rotamase</keyword>
<evidence type="ECO:0000256" key="8">
    <source>
        <dbReference type="ARBA" id="ARBA00038408"/>
    </source>
</evidence>
<dbReference type="InterPro" id="IPR046357">
    <property type="entry name" value="PPIase_dom_sf"/>
</dbReference>
<keyword evidence="4 12" id="KW-0812">Transmembrane</keyword>
<dbReference type="PROSITE" id="PS50198">
    <property type="entry name" value="PPIC_PPIASE_2"/>
    <property type="match status" value="1"/>
</dbReference>
<evidence type="ECO:0000256" key="11">
    <source>
        <dbReference type="PROSITE-ProRule" id="PRU00278"/>
    </source>
</evidence>
<dbReference type="OrthoDB" id="9812372at2"/>
<dbReference type="RefSeq" id="WP_114898662.1">
    <property type="nucleotide sequence ID" value="NZ_CP031222.1"/>
</dbReference>
<evidence type="ECO:0000256" key="3">
    <source>
        <dbReference type="ARBA" id="ARBA00022519"/>
    </source>
</evidence>
<evidence type="ECO:0000256" key="1">
    <source>
        <dbReference type="ARBA" id="ARBA00004382"/>
    </source>
</evidence>
<comment type="subcellular location">
    <subcellularLocation>
        <location evidence="1">Cell inner membrane</location>
        <topology evidence="1">Single-pass type II membrane protein</topology>
        <orientation evidence="1">Periplasmic side</orientation>
    </subcellularLocation>
</comment>
<evidence type="ECO:0000256" key="9">
    <source>
        <dbReference type="ARBA" id="ARBA00040743"/>
    </source>
</evidence>
<name>A0A345P5J3_9GAMM</name>
<feature type="transmembrane region" description="Helical" evidence="12">
    <location>
        <begin position="12"/>
        <end position="33"/>
    </location>
</feature>
<feature type="domain" description="PpiC" evidence="13">
    <location>
        <begin position="264"/>
        <end position="362"/>
    </location>
</feature>
<keyword evidence="15" id="KW-1185">Reference proteome</keyword>
<evidence type="ECO:0000313" key="15">
    <source>
        <dbReference type="Proteomes" id="UP000253940"/>
    </source>
</evidence>
<dbReference type="Pfam" id="PF13624">
    <property type="entry name" value="SurA_N_3"/>
    <property type="match status" value="1"/>
</dbReference>
<dbReference type="SUPFAM" id="SSF109998">
    <property type="entry name" value="Triger factor/SurA peptide-binding domain-like"/>
    <property type="match status" value="1"/>
</dbReference>
<evidence type="ECO:0000256" key="12">
    <source>
        <dbReference type="SAM" id="Phobius"/>
    </source>
</evidence>
<dbReference type="InterPro" id="IPR027304">
    <property type="entry name" value="Trigger_fact/SurA_dom_sf"/>
</dbReference>
<keyword evidence="11" id="KW-0413">Isomerase</keyword>
<evidence type="ECO:0000256" key="7">
    <source>
        <dbReference type="ARBA" id="ARBA00023186"/>
    </source>
</evidence>
<dbReference type="EMBL" id="CP031222">
    <property type="protein sequence ID" value="AXI02552.1"/>
    <property type="molecule type" value="Genomic_DNA"/>
</dbReference>
<dbReference type="Pfam" id="PF00639">
    <property type="entry name" value="Rotamase"/>
    <property type="match status" value="1"/>
</dbReference>
<keyword evidence="5 12" id="KW-1133">Transmembrane helix</keyword>
<sequence>MEGFRTLVRGWLGKVLMVILALPFVLFGVESYFSGGSTNSEIAATVDKTKITRLELEQGVSNERKSLLAKVGGNDDLIDETVLNQQILDKMIAQNVVLAKAQRLGFTMSDNQIIGVIHKVPNFQQDGKFSEELFQAYLKNSGNDRNSLFKMIRDQSAQNLLIEGISHSSLISGPETDRILALESEKRDVELATVLASPYLPQVNVTDAQIASYYNTHKTELKSTEQVNLDYLALDSSSLNEQVKVTDADLQARYQDMIKASAGDEQRRAQHILVSTDKLSADAAKKKIDGIAAQLKAGADFGALAKANSDDPGSAANNGDLGFAGHGMYVPEFEKTLFALQPNQVSEPIKTQFGYHIIKLLEIKKGNAPSFDSVKAQLATEVHQAKLDAIYADTLSQINEQAASSDSLVDLAKAHNLSISHSGLIGRVGGSGDFANKDLLSTAFSDETVKDRKVTSGITVSPTRTVWLQATQYLPVKPLTLVEASPKIRTILQLQGALAIAKAKAQEIAAALNSGKSLAETAQTFATTFQNMTGVGRQGGLPTKALSQAAFSLAAPVDGRVNATVVEAPSGVTVVAVSKVTSGVSPEMLQQRPQLQKSLNSLSGQLELDDYVEYLKGHAKIEKFSAKSKSGS</sequence>
<dbReference type="SUPFAM" id="SSF54534">
    <property type="entry name" value="FKBP-like"/>
    <property type="match status" value="1"/>
</dbReference>
<dbReference type="Proteomes" id="UP000253940">
    <property type="component" value="Chromosome"/>
</dbReference>
<keyword evidence="2" id="KW-1003">Cell membrane</keyword>
<keyword evidence="6 12" id="KW-0472">Membrane</keyword>
<organism evidence="14 15">
    <name type="scientific">Aquirhabdus parva</name>
    <dbReference type="NCBI Taxonomy" id="2283318"/>
    <lineage>
        <taxon>Bacteria</taxon>
        <taxon>Pseudomonadati</taxon>
        <taxon>Pseudomonadota</taxon>
        <taxon>Gammaproteobacteria</taxon>
        <taxon>Moraxellales</taxon>
        <taxon>Moraxellaceae</taxon>
        <taxon>Aquirhabdus</taxon>
    </lineage>
</organism>
<evidence type="ECO:0000256" key="4">
    <source>
        <dbReference type="ARBA" id="ARBA00022692"/>
    </source>
</evidence>
<dbReference type="Gene3D" id="3.10.50.40">
    <property type="match status" value="1"/>
</dbReference>
<evidence type="ECO:0000256" key="6">
    <source>
        <dbReference type="ARBA" id="ARBA00023136"/>
    </source>
</evidence>